<evidence type="ECO:0000256" key="1">
    <source>
        <dbReference type="SAM" id="Phobius"/>
    </source>
</evidence>
<evidence type="ECO:0000259" key="2">
    <source>
        <dbReference type="Pfam" id="PF02517"/>
    </source>
</evidence>
<feature type="transmembrane region" description="Helical" evidence="1">
    <location>
        <begin position="321"/>
        <end position="342"/>
    </location>
</feature>
<keyword evidence="1" id="KW-0472">Membrane</keyword>
<dbReference type="GO" id="GO:0004175">
    <property type="term" value="F:endopeptidase activity"/>
    <property type="evidence" value="ECO:0007669"/>
    <property type="project" value="UniProtKB-ARBA"/>
</dbReference>
<dbReference type="GO" id="GO:0080120">
    <property type="term" value="P:CAAX-box protein maturation"/>
    <property type="evidence" value="ECO:0007669"/>
    <property type="project" value="UniProtKB-ARBA"/>
</dbReference>
<feature type="transmembrane region" description="Helical" evidence="1">
    <location>
        <begin position="250"/>
        <end position="270"/>
    </location>
</feature>
<dbReference type="EMBL" id="BMMM01000002">
    <property type="protein sequence ID" value="GGN56352.1"/>
    <property type="molecule type" value="Genomic_DNA"/>
</dbReference>
<dbReference type="Pfam" id="PF02517">
    <property type="entry name" value="Rce1-like"/>
    <property type="match status" value="1"/>
</dbReference>
<feature type="transmembrane region" description="Helical" evidence="1">
    <location>
        <begin position="290"/>
        <end position="314"/>
    </location>
</feature>
<reference evidence="3 4" key="1">
    <citation type="journal article" date="2014" name="Int. J. Syst. Evol. Microbiol.">
        <title>Complete genome sequence of Corynebacterium casei LMG S-19264T (=DSM 44701T), isolated from a smear-ripened cheese.</title>
        <authorList>
            <consortium name="US DOE Joint Genome Institute (JGI-PGF)"/>
            <person name="Walter F."/>
            <person name="Albersmeier A."/>
            <person name="Kalinowski J."/>
            <person name="Ruckert C."/>
        </authorList>
    </citation>
    <scope>NUCLEOTIDE SEQUENCE [LARGE SCALE GENOMIC DNA]</scope>
    <source>
        <strain evidence="3 4">CGMCC 4.7111</strain>
    </source>
</reference>
<keyword evidence="4" id="KW-1185">Reference proteome</keyword>
<dbReference type="AlphaFoldDB" id="A0A917XWK7"/>
<feature type="transmembrane region" description="Helical" evidence="1">
    <location>
        <begin position="181"/>
        <end position="199"/>
    </location>
</feature>
<proteinExistence type="predicted"/>
<dbReference type="Proteomes" id="UP000600365">
    <property type="component" value="Unassembled WGS sequence"/>
</dbReference>
<accession>A0A917XWK7</accession>
<protein>
    <recommendedName>
        <fullName evidence="2">CAAX prenyl protease 2/Lysostaphin resistance protein A-like domain-containing protein</fullName>
    </recommendedName>
</protein>
<evidence type="ECO:0000313" key="3">
    <source>
        <dbReference type="EMBL" id="GGN56352.1"/>
    </source>
</evidence>
<comment type="caution">
    <text evidence="3">The sequence shown here is derived from an EMBL/GenBank/DDBJ whole genome shotgun (WGS) entry which is preliminary data.</text>
</comment>
<organism evidence="3 4">
    <name type="scientific">Streptomyces albiflavescens</name>
    <dbReference type="NCBI Taxonomy" id="1623582"/>
    <lineage>
        <taxon>Bacteria</taxon>
        <taxon>Bacillati</taxon>
        <taxon>Actinomycetota</taxon>
        <taxon>Actinomycetes</taxon>
        <taxon>Kitasatosporales</taxon>
        <taxon>Streptomycetaceae</taxon>
        <taxon>Streptomyces</taxon>
    </lineage>
</organism>
<keyword evidence="1" id="KW-1133">Transmembrane helix</keyword>
<gene>
    <name evidence="3" type="ORF">GCM10011579_017280</name>
</gene>
<feature type="transmembrane region" description="Helical" evidence="1">
    <location>
        <begin position="115"/>
        <end position="134"/>
    </location>
</feature>
<feature type="domain" description="CAAX prenyl protease 2/Lysostaphin resistance protein A-like" evidence="2">
    <location>
        <begin position="223"/>
        <end position="334"/>
    </location>
</feature>
<name>A0A917XWK7_9ACTN</name>
<keyword evidence="1" id="KW-0812">Transmembrane</keyword>
<sequence>MLSACRAEVLDGGPPARAKPSVGEELLGLLSGAARVRAGRRDAAEIHQKPPNGPDSLRALARRDGVTVRGQVAASGGPPHDGITTQSAALPAGGLIPVSHASLPRVRRFSLRRPVTTATALVTTIVVLVFTNIANNRWAQGWSLAVSLVVTGVLLAIVYWAGGGWGDVGLARETLGRGLRWAPALIGIVAAVYVCGAVLPFTRSLFADQRTSGLSAGEVALRVLVTVPLGTVMLEEVAFRGVLYGLVLRVRGPLFATLFSSGLFGLWHILPSLGLAGAKPALGDVFGDSVLGVVVVDAGAVLFTAAAGCLLCELRRRSGSLLAPMGLHWATNALGYLFAFILR</sequence>
<dbReference type="InterPro" id="IPR003675">
    <property type="entry name" value="Rce1/LyrA-like_dom"/>
</dbReference>
<feature type="transmembrane region" description="Helical" evidence="1">
    <location>
        <begin position="140"/>
        <end position="161"/>
    </location>
</feature>
<evidence type="ECO:0000313" key="4">
    <source>
        <dbReference type="Proteomes" id="UP000600365"/>
    </source>
</evidence>